<dbReference type="RefSeq" id="WP_005870015.1">
    <property type="nucleotide sequence ID" value="NZ_ACYG01000014.1"/>
</dbReference>
<accession>C8PFH7</accession>
<reference evidence="1 2" key="1">
    <citation type="submission" date="2009-07" db="EMBL/GenBank/DDBJ databases">
        <authorList>
            <person name="Madupu R."/>
            <person name="Sebastian Y."/>
            <person name="Durkin A.S."/>
            <person name="Torralba M."/>
            <person name="Methe B."/>
            <person name="Sutton G.G."/>
            <person name="Strausberg R.L."/>
            <person name="Nelson K.E."/>
        </authorList>
    </citation>
    <scope>NUCLEOTIDE SEQUENCE [LARGE SCALE GENOMIC DNA]</scope>
    <source>
        <strain evidence="1 2">RM3268</strain>
    </source>
</reference>
<protein>
    <submittedName>
        <fullName evidence="1">Uncharacterized protein</fullName>
    </submittedName>
</protein>
<gene>
    <name evidence="1" type="ORF">CAMGR0001_2135</name>
</gene>
<comment type="caution">
    <text evidence="1">The sequence shown here is derived from an EMBL/GenBank/DDBJ whole genome shotgun (WGS) entry which is preliminary data.</text>
</comment>
<dbReference type="STRING" id="824.CGRAC_0236"/>
<evidence type="ECO:0000313" key="1">
    <source>
        <dbReference type="EMBL" id="EEV18443.1"/>
    </source>
</evidence>
<proteinExistence type="predicted"/>
<evidence type="ECO:0000313" key="2">
    <source>
        <dbReference type="Proteomes" id="UP000005709"/>
    </source>
</evidence>
<dbReference type="AlphaFoldDB" id="C8PFH7"/>
<dbReference type="EMBL" id="ACYG01000014">
    <property type="protein sequence ID" value="EEV18443.1"/>
    <property type="molecule type" value="Genomic_DNA"/>
</dbReference>
<keyword evidence="2" id="KW-1185">Reference proteome</keyword>
<name>C8PFH7_9BACT</name>
<dbReference type="Proteomes" id="UP000005709">
    <property type="component" value="Unassembled WGS sequence"/>
</dbReference>
<organism evidence="1 2">
    <name type="scientific">Campylobacter gracilis RM3268</name>
    <dbReference type="NCBI Taxonomy" id="553220"/>
    <lineage>
        <taxon>Bacteria</taxon>
        <taxon>Pseudomonadati</taxon>
        <taxon>Campylobacterota</taxon>
        <taxon>Epsilonproteobacteria</taxon>
        <taxon>Campylobacterales</taxon>
        <taxon>Campylobacteraceae</taxon>
        <taxon>Campylobacter</taxon>
    </lineage>
</organism>
<sequence>MRTNLSKSGLPTLGVGGGAASNTAEFRVILNGEKRLKKPIFIARHGQLSCSSTQAIIALQKGDYIVDVRFKRDASREAWECGEIRISAKRVIAVAKGVDEIEVEPAVISYDDIPEKCWEGGNVYHNRDGEYFAEVER</sequence>